<keyword evidence="15" id="KW-1185">Reference proteome</keyword>
<dbReference type="GO" id="GO:0005886">
    <property type="term" value="C:plasma membrane"/>
    <property type="evidence" value="ECO:0007669"/>
    <property type="project" value="UniProtKB-SubCell"/>
</dbReference>
<keyword evidence="6" id="KW-0067">ATP-binding</keyword>
<keyword evidence="3 11" id="KW-0597">Phosphoprotein</keyword>
<keyword evidence="14" id="KW-0418">Kinase</keyword>
<keyword evidence="2" id="KW-1003">Cell membrane</keyword>
<evidence type="ECO:0000256" key="6">
    <source>
        <dbReference type="ARBA" id="ARBA00022840"/>
    </source>
</evidence>
<keyword evidence="14" id="KW-0808">Transferase</keyword>
<evidence type="ECO:0000256" key="7">
    <source>
        <dbReference type="ARBA" id="ARBA00022989"/>
    </source>
</evidence>
<keyword evidence="7" id="KW-1133">Transmembrane helix</keyword>
<protein>
    <submittedName>
        <fullName evidence="14">Sensory box histidine kinase/response regulator</fullName>
    </submittedName>
</protein>
<dbReference type="Gene3D" id="1.20.120.160">
    <property type="entry name" value="HPT domain"/>
    <property type="match status" value="1"/>
</dbReference>
<feature type="modified residue" description="Phosphohistidine" evidence="10">
    <location>
        <position position="185"/>
    </location>
</feature>
<dbReference type="InterPro" id="IPR008207">
    <property type="entry name" value="Sig_transdc_His_kin_Hpt_dom"/>
</dbReference>
<dbReference type="CDD" id="cd17546">
    <property type="entry name" value="REC_hyHK_CKI1_RcsC-like"/>
    <property type="match status" value="1"/>
</dbReference>
<evidence type="ECO:0000256" key="10">
    <source>
        <dbReference type="PROSITE-ProRule" id="PRU00110"/>
    </source>
</evidence>
<dbReference type="InterPro" id="IPR001789">
    <property type="entry name" value="Sig_transdc_resp-reg_receiver"/>
</dbReference>
<keyword evidence="8" id="KW-0902">Two-component regulatory system</keyword>
<proteinExistence type="predicted"/>
<evidence type="ECO:0000313" key="15">
    <source>
        <dbReference type="Proteomes" id="UP000032900"/>
    </source>
</evidence>
<dbReference type="STRING" id="1236989.JCM15548_12881"/>
<organism evidence="14 15">
    <name type="scientific">Geofilum rubicundum JCM 15548</name>
    <dbReference type="NCBI Taxonomy" id="1236989"/>
    <lineage>
        <taxon>Bacteria</taxon>
        <taxon>Pseudomonadati</taxon>
        <taxon>Bacteroidota</taxon>
        <taxon>Bacteroidia</taxon>
        <taxon>Marinilabiliales</taxon>
        <taxon>Marinilabiliaceae</taxon>
        <taxon>Geofilum</taxon>
    </lineage>
</organism>
<feature type="domain" description="HPt" evidence="13">
    <location>
        <begin position="144"/>
        <end position="239"/>
    </location>
</feature>
<evidence type="ECO:0000256" key="9">
    <source>
        <dbReference type="ARBA" id="ARBA00023136"/>
    </source>
</evidence>
<keyword evidence="5" id="KW-0547">Nucleotide-binding</keyword>
<evidence type="ECO:0000313" key="14">
    <source>
        <dbReference type="EMBL" id="GAO30594.1"/>
    </source>
</evidence>
<evidence type="ECO:0000259" key="12">
    <source>
        <dbReference type="PROSITE" id="PS50110"/>
    </source>
</evidence>
<evidence type="ECO:0000256" key="1">
    <source>
        <dbReference type="ARBA" id="ARBA00004651"/>
    </source>
</evidence>
<dbReference type="AlphaFoldDB" id="A0A0E9LZB4"/>
<name>A0A0E9LZB4_9BACT</name>
<feature type="modified residue" description="4-aspartylphosphate" evidence="11">
    <location>
        <position position="43"/>
    </location>
</feature>
<dbReference type="Pfam" id="PF00072">
    <property type="entry name" value="Response_reg"/>
    <property type="match status" value="1"/>
</dbReference>
<evidence type="ECO:0000256" key="8">
    <source>
        <dbReference type="ARBA" id="ARBA00023012"/>
    </source>
</evidence>
<evidence type="ECO:0000256" key="3">
    <source>
        <dbReference type="ARBA" id="ARBA00022553"/>
    </source>
</evidence>
<evidence type="ECO:0000256" key="5">
    <source>
        <dbReference type="ARBA" id="ARBA00022741"/>
    </source>
</evidence>
<dbReference type="GO" id="GO:0000160">
    <property type="term" value="P:phosphorelay signal transduction system"/>
    <property type="evidence" value="ECO:0007669"/>
    <property type="project" value="UniProtKB-KW"/>
</dbReference>
<comment type="subcellular location">
    <subcellularLocation>
        <location evidence="1">Cell membrane</location>
        <topology evidence="1">Multi-pass membrane protein</topology>
    </subcellularLocation>
</comment>
<accession>A0A0E9LZB4</accession>
<evidence type="ECO:0000256" key="4">
    <source>
        <dbReference type="ARBA" id="ARBA00022692"/>
    </source>
</evidence>
<dbReference type="PANTHER" id="PTHR45339">
    <property type="entry name" value="HYBRID SIGNAL TRANSDUCTION HISTIDINE KINASE J"/>
    <property type="match status" value="1"/>
</dbReference>
<evidence type="ECO:0000259" key="13">
    <source>
        <dbReference type="PROSITE" id="PS50894"/>
    </source>
</evidence>
<dbReference type="Gene3D" id="3.40.50.2300">
    <property type="match status" value="1"/>
</dbReference>
<dbReference type="GO" id="GO:0004672">
    <property type="term" value="F:protein kinase activity"/>
    <property type="evidence" value="ECO:0007669"/>
    <property type="project" value="UniProtKB-ARBA"/>
</dbReference>
<dbReference type="Proteomes" id="UP000032900">
    <property type="component" value="Unassembled WGS sequence"/>
</dbReference>
<feature type="domain" description="Response regulatory" evidence="12">
    <location>
        <begin position="1"/>
        <end position="112"/>
    </location>
</feature>
<keyword evidence="9" id="KW-0472">Membrane</keyword>
<gene>
    <name evidence="14" type="ORF">JCM15548_12881</name>
</gene>
<dbReference type="EMBL" id="BAZW01000026">
    <property type="protein sequence ID" value="GAO30594.1"/>
    <property type="molecule type" value="Genomic_DNA"/>
</dbReference>
<evidence type="ECO:0000256" key="11">
    <source>
        <dbReference type="PROSITE-ProRule" id="PRU00169"/>
    </source>
</evidence>
<dbReference type="PROSITE" id="PS50110">
    <property type="entry name" value="RESPONSE_REGULATORY"/>
    <property type="match status" value="1"/>
</dbReference>
<dbReference type="SMART" id="SM00448">
    <property type="entry name" value="REC"/>
    <property type="match status" value="1"/>
</dbReference>
<sequence length="239" mass="27049">MNMELILILIHRLIPGARILEASNGREVLDLLKQHRVHLILMDVQMPVMSGIEATMAIRDLESGSGVHIPIVALTAGAHKEERDACLSSGMDEFLPKPVSSRELLEVLMKFLEGFELVDEEVLEFLIRSNEDTTHFNVKDLMERISYNEELMEKVIHSVSFQMSGILDQLASGLEDEGVVKEVSHTIKGLSLNMGFERLAAMAREMENKARGELKVKQLLMESMYAEWLTIRDILSEME</sequence>
<keyword evidence="4" id="KW-0812">Transmembrane</keyword>
<dbReference type="InterPro" id="IPR011006">
    <property type="entry name" value="CheY-like_superfamily"/>
</dbReference>
<comment type="caution">
    <text evidence="14">The sequence shown here is derived from an EMBL/GenBank/DDBJ whole genome shotgun (WGS) entry which is preliminary data.</text>
</comment>
<evidence type="ECO:0000256" key="2">
    <source>
        <dbReference type="ARBA" id="ARBA00022475"/>
    </source>
</evidence>
<dbReference type="PROSITE" id="PS50894">
    <property type="entry name" value="HPT"/>
    <property type="match status" value="1"/>
</dbReference>
<dbReference type="GO" id="GO:0005524">
    <property type="term" value="F:ATP binding"/>
    <property type="evidence" value="ECO:0007669"/>
    <property type="project" value="UniProtKB-KW"/>
</dbReference>
<reference evidence="14 15" key="1">
    <citation type="journal article" date="2015" name="Microbes Environ.">
        <title>Distribution and evolution of nitrogen fixation genes in the phylum bacteroidetes.</title>
        <authorList>
            <person name="Inoue J."/>
            <person name="Oshima K."/>
            <person name="Suda W."/>
            <person name="Sakamoto M."/>
            <person name="Iino T."/>
            <person name="Noda S."/>
            <person name="Hongoh Y."/>
            <person name="Hattori M."/>
            <person name="Ohkuma M."/>
        </authorList>
    </citation>
    <scope>NUCLEOTIDE SEQUENCE [LARGE SCALE GENOMIC DNA]</scope>
    <source>
        <strain evidence="14">JCM 15548</strain>
    </source>
</reference>
<dbReference type="InterPro" id="IPR036641">
    <property type="entry name" value="HPT_dom_sf"/>
</dbReference>
<dbReference type="PANTHER" id="PTHR45339:SF1">
    <property type="entry name" value="HYBRID SIGNAL TRANSDUCTION HISTIDINE KINASE J"/>
    <property type="match status" value="1"/>
</dbReference>
<dbReference type="Pfam" id="PF01627">
    <property type="entry name" value="Hpt"/>
    <property type="match status" value="1"/>
</dbReference>
<dbReference type="SUPFAM" id="SSF52172">
    <property type="entry name" value="CheY-like"/>
    <property type="match status" value="1"/>
</dbReference>
<dbReference type="SUPFAM" id="SSF47226">
    <property type="entry name" value="Histidine-containing phosphotransfer domain, HPT domain"/>
    <property type="match status" value="1"/>
</dbReference>